<dbReference type="SUPFAM" id="SSF55961">
    <property type="entry name" value="Bet v1-like"/>
    <property type="match status" value="1"/>
</dbReference>
<evidence type="ECO:0000313" key="2">
    <source>
        <dbReference type="Proteomes" id="UP000053424"/>
    </source>
</evidence>
<dbReference type="InterPro" id="IPR015075">
    <property type="entry name" value="AtaL"/>
</dbReference>
<proteinExistence type="predicted"/>
<sequence length="149" mass="16382">MNFAASRQVNPSGAMPKLTEKQVWKGLELKTREPKSFVAAITECEIISDTGNKVVRRVRFGEAPKTIEEVVELYKGTIAYFEAPELGGRITNLLSYDKDGEMVLTFSFANGIPGVSEGKPPSELNKMIGGVVEHTIERIRELVQGGVIQ</sequence>
<dbReference type="STRING" id="686832.A0A0C3BYK4"/>
<dbReference type="InterPro" id="IPR023393">
    <property type="entry name" value="START-like_dom_sf"/>
</dbReference>
<organism evidence="1 2">
    <name type="scientific">Hebeloma cylindrosporum</name>
    <dbReference type="NCBI Taxonomy" id="76867"/>
    <lineage>
        <taxon>Eukaryota</taxon>
        <taxon>Fungi</taxon>
        <taxon>Dikarya</taxon>
        <taxon>Basidiomycota</taxon>
        <taxon>Agaricomycotina</taxon>
        <taxon>Agaricomycetes</taxon>
        <taxon>Agaricomycetidae</taxon>
        <taxon>Agaricales</taxon>
        <taxon>Agaricineae</taxon>
        <taxon>Hymenogastraceae</taxon>
        <taxon>Hebeloma</taxon>
    </lineage>
</organism>
<dbReference type="EMBL" id="KN831779">
    <property type="protein sequence ID" value="KIM41660.1"/>
    <property type="molecule type" value="Genomic_DNA"/>
</dbReference>
<dbReference type="Proteomes" id="UP000053424">
    <property type="component" value="Unassembled WGS sequence"/>
</dbReference>
<dbReference type="OrthoDB" id="2320332at2759"/>
<reference evidence="2" key="2">
    <citation type="submission" date="2015-01" db="EMBL/GenBank/DDBJ databases">
        <title>Evolutionary Origins and Diversification of the Mycorrhizal Mutualists.</title>
        <authorList>
            <consortium name="DOE Joint Genome Institute"/>
            <consortium name="Mycorrhizal Genomics Consortium"/>
            <person name="Kohler A."/>
            <person name="Kuo A."/>
            <person name="Nagy L.G."/>
            <person name="Floudas D."/>
            <person name="Copeland A."/>
            <person name="Barry K.W."/>
            <person name="Cichocki N."/>
            <person name="Veneault-Fourrey C."/>
            <person name="LaButti K."/>
            <person name="Lindquist E.A."/>
            <person name="Lipzen A."/>
            <person name="Lundell T."/>
            <person name="Morin E."/>
            <person name="Murat C."/>
            <person name="Riley R."/>
            <person name="Ohm R."/>
            <person name="Sun H."/>
            <person name="Tunlid A."/>
            <person name="Henrissat B."/>
            <person name="Grigoriev I.V."/>
            <person name="Hibbett D.S."/>
            <person name="Martin F."/>
        </authorList>
    </citation>
    <scope>NUCLEOTIDE SEQUENCE [LARGE SCALE GENOMIC DNA]</scope>
    <source>
        <strain evidence="2">h7</strain>
    </source>
</reference>
<keyword evidence="2" id="KW-1185">Reference proteome</keyword>
<evidence type="ECO:0000313" key="1">
    <source>
        <dbReference type="EMBL" id="KIM41660.1"/>
    </source>
</evidence>
<evidence type="ECO:0008006" key="3">
    <source>
        <dbReference type="Google" id="ProtNLM"/>
    </source>
</evidence>
<gene>
    <name evidence="1" type="ORF">M413DRAFT_444915</name>
</gene>
<dbReference type="Pfam" id="PF08982">
    <property type="entry name" value="AtaL"/>
    <property type="match status" value="1"/>
</dbReference>
<name>A0A0C3BYK4_HEBCY</name>
<dbReference type="AlphaFoldDB" id="A0A0C3BYK4"/>
<dbReference type="HOGENOM" id="CLU_111642_2_0_1"/>
<reference evidence="1 2" key="1">
    <citation type="submission" date="2014-04" db="EMBL/GenBank/DDBJ databases">
        <authorList>
            <consortium name="DOE Joint Genome Institute"/>
            <person name="Kuo A."/>
            <person name="Gay G."/>
            <person name="Dore J."/>
            <person name="Kohler A."/>
            <person name="Nagy L.G."/>
            <person name="Floudas D."/>
            <person name="Copeland A."/>
            <person name="Barry K.W."/>
            <person name="Cichocki N."/>
            <person name="Veneault-Fourrey C."/>
            <person name="LaButti K."/>
            <person name="Lindquist E.A."/>
            <person name="Lipzen A."/>
            <person name="Lundell T."/>
            <person name="Morin E."/>
            <person name="Murat C."/>
            <person name="Sun H."/>
            <person name="Tunlid A."/>
            <person name="Henrissat B."/>
            <person name="Grigoriev I.V."/>
            <person name="Hibbett D.S."/>
            <person name="Martin F."/>
            <person name="Nordberg H.P."/>
            <person name="Cantor M.N."/>
            <person name="Hua S.X."/>
        </authorList>
    </citation>
    <scope>NUCLEOTIDE SEQUENCE [LARGE SCALE GENOMIC DNA]</scope>
    <source>
        <strain evidence="2">h7</strain>
    </source>
</reference>
<accession>A0A0C3BYK4</accession>
<protein>
    <recommendedName>
        <fullName evidence="3">DUF1857-domain-containing protein</fullName>
    </recommendedName>
</protein>
<dbReference type="Gene3D" id="3.30.530.20">
    <property type="match status" value="1"/>
</dbReference>